<dbReference type="InterPro" id="IPR036148">
    <property type="entry name" value="MmgE/PrpD_sf"/>
</dbReference>
<evidence type="ECO:0000259" key="3">
    <source>
        <dbReference type="Pfam" id="PF19305"/>
    </source>
</evidence>
<accession>A0A2V4U4N0</accession>
<dbReference type="PANTHER" id="PTHR16943:SF8">
    <property type="entry name" value="2-METHYLCITRATE DEHYDRATASE"/>
    <property type="match status" value="1"/>
</dbReference>
<dbReference type="InterPro" id="IPR045337">
    <property type="entry name" value="MmgE_PrpD_C"/>
</dbReference>
<dbReference type="Proteomes" id="UP000247772">
    <property type="component" value="Unassembled WGS sequence"/>
</dbReference>
<reference evidence="4 5" key="1">
    <citation type="submission" date="2018-06" db="EMBL/GenBank/DDBJ databases">
        <title>Genomic Encyclopedia of Type Strains, Phase IV (KMG-V): Genome sequencing to study the core and pangenomes of soil and plant-associated prokaryotes.</title>
        <authorList>
            <person name="Whitman W."/>
        </authorList>
    </citation>
    <scope>NUCLEOTIDE SEQUENCE [LARGE SCALE GENOMIC DNA]</scope>
    <source>
        <strain evidence="4 5">SRCL-318</strain>
    </source>
</reference>
<dbReference type="PANTHER" id="PTHR16943">
    <property type="entry name" value="2-METHYLCITRATE DEHYDRATASE-RELATED"/>
    <property type="match status" value="1"/>
</dbReference>
<dbReference type="InterPro" id="IPR042188">
    <property type="entry name" value="MmgE/PrpD_sf_2"/>
</dbReference>
<dbReference type="Gene3D" id="1.10.4100.10">
    <property type="entry name" value="2-methylcitrate dehydratase PrpD"/>
    <property type="match status" value="1"/>
</dbReference>
<dbReference type="Gene3D" id="3.30.1330.120">
    <property type="entry name" value="2-methylcitrate dehydratase PrpD"/>
    <property type="match status" value="1"/>
</dbReference>
<organism evidence="4 5">
    <name type="scientific">Paraburkholderia silvatlantica</name>
    <dbReference type="NCBI Taxonomy" id="321895"/>
    <lineage>
        <taxon>Bacteria</taxon>
        <taxon>Pseudomonadati</taxon>
        <taxon>Pseudomonadota</taxon>
        <taxon>Betaproteobacteria</taxon>
        <taxon>Burkholderiales</taxon>
        <taxon>Burkholderiaceae</taxon>
        <taxon>Paraburkholderia</taxon>
    </lineage>
</organism>
<dbReference type="RefSeq" id="WP_181439892.1">
    <property type="nucleotide sequence ID" value="NZ_QJSQ01000004.1"/>
</dbReference>
<dbReference type="Pfam" id="PF19305">
    <property type="entry name" value="MmgE_PrpD_C"/>
    <property type="match status" value="1"/>
</dbReference>
<dbReference type="InterPro" id="IPR042183">
    <property type="entry name" value="MmgE/PrpD_sf_1"/>
</dbReference>
<dbReference type="InterPro" id="IPR045336">
    <property type="entry name" value="MmgE_PrpD_N"/>
</dbReference>
<dbReference type="Pfam" id="PF03972">
    <property type="entry name" value="MmgE_PrpD_N"/>
    <property type="match status" value="1"/>
</dbReference>
<dbReference type="GO" id="GO:0016829">
    <property type="term" value="F:lyase activity"/>
    <property type="evidence" value="ECO:0007669"/>
    <property type="project" value="InterPro"/>
</dbReference>
<evidence type="ECO:0000313" key="5">
    <source>
        <dbReference type="Proteomes" id="UP000247772"/>
    </source>
</evidence>
<evidence type="ECO:0000313" key="4">
    <source>
        <dbReference type="EMBL" id="PYE25483.1"/>
    </source>
</evidence>
<dbReference type="SUPFAM" id="SSF103378">
    <property type="entry name" value="2-methylcitrate dehydratase PrpD"/>
    <property type="match status" value="1"/>
</dbReference>
<sequence>MSEAKAVTAITAELGEFASSLQYENIPERALRILRAGFADTLGVLIAGSKDAAVSLLARVLDPKPGASECFLDGRSIAAPEAAWINGTAAHALDFDDGANRSHPSAVIVAAVLAEAQTINADGRQMATAYAAGYEVLAELAHRDPDQPVKKGWHPTGVFGAIGAAAAIAKLNRLSPKETTRALAIAASQSSGITANFGTMTKPFHAGKAAHSGLLAGRLAAAGFTASEDALEHSQGFLSAISPRGHVDLASPVRAGVDWHILRNGLNVKKYPMCFCAHRCIDAMLELSAEHADIRPGNVRRIVATISQRNAIVLRNHAPRTGLEAKFSMEFAMACALVSHRVTLVELNDEMVLRDDVQQLMRLVRVECVDEELPDSGYAPYDFVVVETLSGTIFRSRDIEHAKGAFEDPLDTAALKTKFVTCLESADRSLDASRLFSAAQAFDVGSSSRDLYTRSFRA</sequence>
<dbReference type="InterPro" id="IPR005656">
    <property type="entry name" value="MmgE_PrpD"/>
</dbReference>
<dbReference type="AlphaFoldDB" id="A0A2V4U4N0"/>
<protein>
    <submittedName>
        <fullName evidence="4">2-methylcitrate dehydratase PrpD</fullName>
    </submittedName>
</protein>
<gene>
    <name evidence="4" type="ORF">C7410_10460</name>
</gene>
<comment type="caution">
    <text evidence="4">The sequence shown here is derived from an EMBL/GenBank/DDBJ whole genome shotgun (WGS) entry which is preliminary data.</text>
</comment>
<comment type="similarity">
    <text evidence="1">Belongs to the PrpD family.</text>
</comment>
<evidence type="ECO:0000256" key="1">
    <source>
        <dbReference type="ARBA" id="ARBA00006174"/>
    </source>
</evidence>
<feature type="domain" description="MmgE/PrpD C-terminal" evidence="3">
    <location>
        <begin position="271"/>
        <end position="425"/>
    </location>
</feature>
<proteinExistence type="inferred from homology"/>
<name>A0A2V4U4N0_9BURK</name>
<dbReference type="EMBL" id="QJSQ01000004">
    <property type="protein sequence ID" value="PYE25483.1"/>
    <property type="molecule type" value="Genomic_DNA"/>
</dbReference>
<feature type="domain" description="MmgE/PrpD N-terminal" evidence="2">
    <location>
        <begin position="13"/>
        <end position="245"/>
    </location>
</feature>
<evidence type="ECO:0000259" key="2">
    <source>
        <dbReference type="Pfam" id="PF03972"/>
    </source>
</evidence>